<dbReference type="NCBIfam" id="TIGR02605">
    <property type="entry name" value="CxxC_CxxC_SSSS"/>
    <property type="match status" value="1"/>
</dbReference>
<feature type="domain" description="Putative regulatory protein FmdB zinc ribbon" evidence="1">
    <location>
        <begin position="1"/>
        <end position="43"/>
    </location>
</feature>
<protein>
    <submittedName>
        <fullName evidence="2">Putative regulatory protein, FmdB family</fullName>
    </submittedName>
</protein>
<name>A0A1W2DN69_9BACT</name>
<dbReference type="RefSeq" id="WP_084070626.1">
    <property type="nucleotide sequence ID" value="NZ_FWXY01000019.1"/>
</dbReference>
<organism evidence="2 3">
    <name type="scientific">Desulfocicer vacuolatum DSM 3385</name>
    <dbReference type="NCBI Taxonomy" id="1121400"/>
    <lineage>
        <taxon>Bacteria</taxon>
        <taxon>Pseudomonadati</taxon>
        <taxon>Thermodesulfobacteriota</taxon>
        <taxon>Desulfobacteria</taxon>
        <taxon>Desulfobacterales</taxon>
        <taxon>Desulfobacteraceae</taxon>
        <taxon>Desulfocicer</taxon>
    </lineage>
</organism>
<keyword evidence="3" id="KW-1185">Reference proteome</keyword>
<reference evidence="2 3" key="1">
    <citation type="submission" date="2017-04" db="EMBL/GenBank/DDBJ databases">
        <authorList>
            <person name="Afonso C.L."/>
            <person name="Miller P.J."/>
            <person name="Scott M.A."/>
            <person name="Spackman E."/>
            <person name="Goraichik I."/>
            <person name="Dimitrov K.M."/>
            <person name="Suarez D.L."/>
            <person name="Swayne D.E."/>
        </authorList>
    </citation>
    <scope>NUCLEOTIDE SEQUENCE [LARGE SCALE GENOMIC DNA]</scope>
    <source>
        <strain evidence="2 3">DSM 3385</strain>
    </source>
</reference>
<dbReference type="Proteomes" id="UP000192418">
    <property type="component" value="Unassembled WGS sequence"/>
</dbReference>
<dbReference type="STRING" id="1121400.SAMN02746065_11910"/>
<accession>A0A1W2DN69</accession>
<dbReference type="SMART" id="SM00834">
    <property type="entry name" value="CxxC_CXXC_SSSS"/>
    <property type="match status" value="1"/>
</dbReference>
<evidence type="ECO:0000313" key="2">
    <source>
        <dbReference type="EMBL" id="SMC98869.1"/>
    </source>
</evidence>
<dbReference type="InterPro" id="IPR013429">
    <property type="entry name" value="Regulatory_FmdB_Zinc_ribbon"/>
</dbReference>
<evidence type="ECO:0000313" key="3">
    <source>
        <dbReference type="Proteomes" id="UP000192418"/>
    </source>
</evidence>
<evidence type="ECO:0000259" key="1">
    <source>
        <dbReference type="SMART" id="SM00834"/>
    </source>
</evidence>
<gene>
    <name evidence="2" type="ORF">SAMN02746065_11910</name>
</gene>
<dbReference type="AlphaFoldDB" id="A0A1W2DN69"/>
<proteinExistence type="predicted"/>
<dbReference type="Pfam" id="PF09723">
    <property type="entry name" value="Zn_ribbon_8"/>
    <property type="match status" value="1"/>
</dbReference>
<dbReference type="EMBL" id="FWXY01000019">
    <property type="protein sequence ID" value="SMC98869.1"/>
    <property type="molecule type" value="Genomic_DNA"/>
</dbReference>
<dbReference type="OrthoDB" id="9813321at2"/>
<sequence>MPIFEFKCSDCEEFFEVLFMSGDNEKEIKCPKCESFAVERVVSSTNYAMGATSASRQQKASAQTRNCSSGSCTTYTVPGEA</sequence>